<organism evidence="2 3">
    <name type="scientific">Actinoallomurus vinaceus</name>
    <dbReference type="NCBI Taxonomy" id="1080074"/>
    <lineage>
        <taxon>Bacteria</taxon>
        <taxon>Bacillati</taxon>
        <taxon>Actinomycetota</taxon>
        <taxon>Actinomycetes</taxon>
        <taxon>Streptosporangiales</taxon>
        <taxon>Thermomonosporaceae</taxon>
        <taxon>Actinoallomurus</taxon>
    </lineage>
</organism>
<evidence type="ECO:0000313" key="3">
    <source>
        <dbReference type="Proteomes" id="UP001501442"/>
    </source>
</evidence>
<feature type="region of interest" description="Disordered" evidence="1">
    <location>
        <begin position="1"/>
        <end position="51"/>
    </location>
</feature>
<keyword evidence="3" id="KW-1185">Reference proteome</keyword>
<dbReference type="RefSeq" id="WP_345434011.1">
    <property type="nucleotide sequence ID" value="NZ_BAABHK010000008.1"/>
</dbReference>
<feature type="compositionally biased region" description="Basic and acidic residues" evidence="1">
    <location>
        <begin position="1"/>
        <end position="14"/>
    </location>
</feature>
<evidence type="ECO:0000313" key="2">
    <source>
        <dbReference type="EMBL" id="GAA4630386.1"/>
    </source>
</evidence>
<proteinExistence type="predicted"/>
<sequence>MGEPHEAQHAKRDTGGAPPVEAETPVEEEDPDSGPSTGPAHPEDFSPDDFE</sequence>
<dbReference type="EMBL" id="BAABHK010000008">
    <property type="protein sequence ID" value="GAA4630386.1"/>
    <property type="molecule type" value="Genomic_DNA"/>
</dbReference>
<gene>
    <name evidence="2" type="ORF">GCM10023196_055550</name>
</gene>
<reference evidence="3" key="1">
    <citation type="journal article" date="2019" name="Int. J. Syst. Evol. Microbiol.">
        <title>The Global Catalogue of Microorganisms (GCM) 10K type strain sequencing project: providing services to taxonomists for standard genome sequencing and annotation.</title>
        <authorList>
            <consortium name="The Broad Institute Genomics Platform"/>
            <consortium name="The Broad Institute Genome Sequencing Center for Infectious Disease"/>
            <person name="Wu L."/>
            <person name="Ma J."/>
        </authorList>
    </citation>
    <scope>NUCLEOTIDE SEQUENCE [LARGE SCALE GENOMIC DNA]</scope>
    <source>
        <strain evidence="3">JCM 17939</strain>
    </source>
</reference>
<name>A0ABP8UH89_9ACTN</name>
<dbReference type="Proteomes" id="UP001501442">
    <property type="component" value="Unassembled WGS sequence"/>
</dbReference>
<comment type="caution">
    <text evidence="2">The sequence shown here is derived from an EMBL/GenBank/DDBJ whole genome shotgun (WGS) entry which is preliminary data.</text>
</comment>
<protein>
    <submittedName>
        <fullName evidence="2">Uncharacterized protein</fullName>
    </submittedName>
</protein>
<evidence type="ECO:0000256" key="1">
    <source>
        <dbReference type="SAM" id="MobiDB-lite"/>
    </source>
</evidence>
<accession>A0ABP8UH89</accession>